<reference evidence="3" key="1">
    <citation type="journal article" date="2020" name="Stud. Mycol.">
        <title>101 Dothideomycetes genomes: a test case for predicting lifestyles and emergence of pathogens.</title>
        <authorList>
            <person name="Haridas S."/>
            <person name="Albert R."/>
            <person name="Binder M."/>
            <person name="Bloem J."/>
            <person name="Labutti K."/>
            <person name="Salamov A."/>
            <person name="Andreopoulos B."/>
            <person name="Baker S."/>
            <person name="Barry K."/>
            <person name="Bills G."/>
            <person name="Bluhm B."/>
            <person name="Cannon C."/>
            <person name="Castanera R."/>
            <person name="Culley D."/>
            <person name="Daum C."/>
            <person name="Ezra D."/>
            <person name="Gonzalez J."/>
            <person name="Henrissat B."/>
            <person name="Kuo A."/>
            <person name="Liang C."/>
            <person name="Lipzen A."/>
            <person name="Lutzoni F."/>
            <person name="Magnuson J."/>
            <person name="Mondo S."/>
            <person name="Nolan M."/>
            <person name="Ohm R."/>
            <person name="Pangilinan J."/>
            <person name="Park H.-J."/>
            <person name="Ramirez L."/>
            <person name="Alfaro M."/>
            <person name="Sun H."/>
            <person name="Tritt A."/>
            <person name="Yoshinaga Y."/>
            <person name="Zwiers L.-H."/>
            <person name="Turgeon B."/>
            <person name="Goodwin S."/>
            <person name="Spatafora J."/>
            <person name="Crous P."/>
            <person name="Grigoriev I."/>
        </authorList>
    </citation>
    <scope>NUCLEOTIDE SEQUENCE</scope>
    <source>
        <strain evidence="3">CBS 207.26</strain>
    </source>
</reference>
<dbReference type="EMBL" id="ML994612">
    <property type="protein sequence ID" value="KAF2194044.1"/>
    <property type="molecule type" value="Genomic_DNA"/>
</dbReference>
<evidence type="ECO:0000256" key="2">
    <source>
        <dbReference type="SAM" id="MobiDB-lite"/>
    </source>
</evidence>
<dbReference type="AlphaFoldDB" id="A0A6A6ER47"/>
<evidence type="ECO:0000313" key="3">
    <source>
        <dbReference type="EMBL" id="KAF2194044.1"/>
    </source>
</evidence>
<protein>
    <submittedName>
        <fullName evidence="3">DUF572-domain-containing protein</fullName>
    </submittedName>
</protein>
<dbReference type="GO" id="GO:0005684">
    <property type="term" value="C:U2-type spliceosomal complex"/>
    <property type="evidence" value="ECO:0007669"/>
    <property type="project" value="TreeGrafter"/>
</dbReference>
<dbReference type="Pfam" id="PF04502">
    <property type="entry name" value="Saf4_Yju2"/>
    <property type="match status" value="1"/>
</dbReference>
<feature type="compositionally biased region" description="Basic and acidic residues" evidence="2">
    <location>
        <begin position="235"/>
        <end position="245"/>
    </location>
</feature>
<feature type="compositionally biased region" description="Polar residues" evidence="2">
    <location>
        <begin position="299"/>
        <end position="310"/>
    </location>
</feature>
<feature type="compositionally biased region" description="Basic and acidic residues" evidence="2">
    <location>
        <begin position="253"/>
        <end position="262"/>
    </location>
</feature>
<organism evidence="3 4">
    <name type="scientific">Zopfia rhizophila CBS 207.26</name>
    <dbReference type="NCBI Taxonomy" id="1314779"/>
    <lineage>
        <taxon>Eukaryota</taxon>
        <taxon>Fungi</taxon>
        <taxon>Dikarya</taxon>
        <taxon>Ascomycota</taxon>
        <taxon>Pezizomycotina</taxon>
        <taxon>Dothideomycetes</taxon>
        <taxon>Dothideomycetes incertae sedis</taxon>
        <taxon>Zopfiaceae</taxon>
        <taxon>Zopfia</taxon>
    </lineage>
</organism>
<evidence type="ECO:0000313" key="4">
    <source>
        <dbReference type="Proteomes" id="UP000800200"/>
    </source>
</evidence>
<sequence length="359" mass="40954">MQGFNMGRYYPPDPESAPHFNTSHPLGSRARKINQGILTVRFELPFAVWCSHCKPEALIGQGVRFNAEKKKVGNYYSTPIWSFRIKHTACGGWLDIRTDPKNTEYVVVEGGKRRDYGPEEKGEGELSFLTEEEREKRRNDAFAALEGRMDEKGMEKKNRERVEELYEENERAWRDPYEANRKLRRDFRVQRKFLQKEEKHKEGIQDKFGIGFEIADEIEGDRVRASLVGFGVDESSDRKVEEAAKKPLFAMRDPNKAPEKPSKTKKLKSKILAEKSKDNLQQALLGNTRAVLDPFLTDNARSSPKTTTSIIPGLKRKRTVDSDTVSDVKDTDVSPPEAEQQTPAKKSSLLGPLVDYDSD</sequence>
<proteinExistence type="inferred from homology"/>
<feature type="region of interest" description="Disordered" evidence="2">
    <location>
        <begin position="233"/>
        <end position="272"/>
    </location>
</feature>
<evidence type="ECO:0000256" key="1">
    <source>
        <dbReference type="ARBA" id="ARBA00005595"/>
    </source>
</evidence>
<dbReference type="InterPro" id="IPR007590">
    <property type="entry name" value="Saf4/Yju2"/>
</dbReference>
<name>A0A6A6ER47_9PEZI</name>
<dbReference type="PANTHER" id="PTHR12111:SF2">
    <property type="entry name" value="SPLICING FACTOR YJU2B-RELATED"/>
    <property type="match status" value="1"/>
</dbReference>
<feature type="region of interest" description="Disordered" evidence="2">
    <location>
        <begin position="294"/>
        <end position="359"/>
    </location>
</feature>
<accession>A0A6A6ER47</accession>
<dbReference type="OrthoDB" id="360327at2759"/>
<comment type="similarity">
    <text evidence="1">Belongs to the CWC16 family.</text>
</comment>
<dbReference type="Proteomes" id="UP000800200">
    <property type="component" value="Unassembled WGS sequence"/>
</dbReference>
<gene>
    <name evidence="3" type="ORF">K469DRAFT_709540</name>
</gene>
<keyword evidence="4" id="KW-1185">Reference proteome</keyword>
<dbReference type="GO" id="GO:0071014">
    <property type="term" value="C:post-mRNA release spliceosomal complex"/>
    <property type="evidence" value="ECO:0007669"/>
    <property type="project" value="TreeGrafter"/>
</dbReference>
<dbReference type="PANTHER" id="PTHR12111">
    <property type="entry name" value="SPLICING FACTOR YJU2"/>
    <property type="match status" value="1"/>
</dbReference>
<dbReference type="GO" id="GO:0000398">
    <property type="term" value="P:mRNA splicing, via spliceosome"/>
    <property type="evidence" value="ECO:0007669"/>
    <property type="project" value="InterPro"/>
</dbReference>